<evidence type="ECO:0000313" key="2">
    <source>
        <dbReference type="Proteomes" id="UP001209854"/>
    </source>
</evidence>
<evidence type="ECO:0000313" key="1">
    <source>
        <dbReference type="EMBL" id="MCW7552493.1"/>
    </source>
</evidence>
<organism evidence="1 2">
    <name type="scientific">Endozoicomonas gorgoniicola</name>
    <dbReference type="NCBI Taxonomy" id="1234144"/>
    <lineage>
        <taxon>Bacteria</taxon>
        <taxon>Pseudomonadati</taxon>
        <taxon>Pseudomonadota</taxon>
        <taxon>Gammaproteobacteria</taxon>
        <taxon>Oceanospirillales</taxon>
        <taxon>Endozoicomonadaceae</taxon>
        <taxon>Endozoicomonas</taxon>
    </lineage>
</organism>
<reference evidence="1 2" key="1">
    <citation type="submission" date="2022-10" db="EMBL/GenBank/DDBJ databases">
        <title>High-quality genome sequences of two octocoral-associated bacteria, Endozoicomonas euniceicola EF212 and Endozoicomonas gorgoniicola PS125.</title>
        <authorList>
            <person name="Chiou Y.-J."/>
            <person name="Chen Y.-H."/>
        </authorList>
    </citation>
    <scope>NUCLEOTIDE SEQUENCE [LARGE SCALE GENOMIC DNA]</scope>
    <source>
        <strain evidence="1 2">PS125</strain>
    </source>
</reference>
<keyword evidence="2" id="KW-1185">Reference proteome</keyword>
<sequence length="177" mass="19796">MPLTVVTTPPGITPRTDETNALDVLYENIQQSLKGSGAKDANPDSMDDHLNKFQKQRELLEKIRNTRLIQGRYRINGFNHFISLPHHDELSRVNSDVLNITLRSGQAVEVIITGPADFPLMTGTLSQAPGSNIQIHFEFIMTIENSRIQDAVNGVLKLLEAFGGGTIHFYTRNKQSR</sequence>
<proteinExistence type="predicted"/>
<dbReference type="RefSeq" id="WP_262567450.1">
    <property type="nucleotide sequence ID" value="NZ_JAPFCC010000001.1"/>
</dbReference>
<dbReference type="Proteomes" id="UP001209854">
    <property type="component" value="Unassembled WGS sequence"/>
</dbReference>
<comment type="caution">
    <text evidence="1">The sequence shown here is derived from an EMBL/GenBank/DDBJ whole genome shotgun (WGS) entry which is preliminary data.</text>
</comment>
<accession>A0ABT3MTT7</accession>
<protein>
    <submittedName>
        <fullName evidence="1">Uncharacterized protein</fullName>
    </submittedName>
</protein>
<name>A0ABT3MTT7_9GAMM</name>
<gene>
    <name evidence="1" type="ORF">NX722_07505</name>
</gene>
<dbReference type="EMBL" id="JAPFCC010000001">
    <property type="protein sequence ID" value="MCW7552493.1"/>
    <property type="molecule type" value="Genomic_DNA"/>
</dbReference>